<dbReference type="Pfam" id="PF05036">
    <property type="entry name" value="SPOR"/>
    <property type="match status" value="1"/>
</dbReference>
<feature type="region of interest" description="Disordered" evidence="1">
    <location>
        <begin position="1"/>
        <end position="22"/>
    </location>
</feature>
<keyword evidence="2" id="KW-0472">Membrane</keyword>
<keyword evidence="5" id="KW-1185">Reference proteome</keyword>
<dbReference type="PROSITE" id="PS51724">
    <property type="entry name" value="SPOR"/>
    <property type="match status" value="1"/>
</dbReference>
<organism evidence="4 5">
    <name type="scientific">Kordiimonas lipolytica</name>
    <dbReference type="NCBI Taxonomy" id="1662421"/>
    <lineage>
        <taxon>Bacteria</taxon>
        <taxon>Pseudomonadati</taxon>
        <taxon>Pseudomonadota</taxon>
        <taxon>Alphaproteobacteria</taxon>
        <taxon>Kordiimonadales</taxon>
        <taxon>Kordiimonadaceae</taxon>
        <taxon>Kordiimonas</taxon>
    </lineage>
</organism>
<keyword evidence="2" id="KW-0812">Transmembrane</keyword>
<name>A0ABV8U8Y1_9PROT</name>
<comment type="caution">
    <text evidence="4">The sequence shown here is derived from an EMBL/GenBank/DDBJ whole genome shotgun (WGS) entry which is preliminary data.</text>
</comment>
<dbReference type="Gene3D" id="3.30.70.1070">
    <property type="entry name" value="Sporulation related repeat"/>
    <property type="match status" value="1"/>
</dbReference>
<feature type="domain" description="SPOR" evidence="3">
    <location>
        <begin position="176"/>
        <end position="260"/>
    </location>
</feature>
<evidence type="ECO:0000256" key="2">
    <source>
        <dbReference type="SAM" id="Phobius"/>
    </source>
</evidence>
<gene>
    <name evidence="4" type="ORF">ACFO5Q_03655</name>
</gene>
<dbReference type="RefSeq" id="WP_068147686.1">
    <property type="nucleotide sequence ID" value="NZ_JBHSCR010000002.1"/>
</dbReference>
<proteinExistence type="predicted"/>
<feature type="compositionally biased region" description="Basic and acidic residues" evidence="1">
    <location>
        <begin position="1"/>
        <end position="15"/>
    </location>
</feature>
<dbReference type="InterPro" id="IPR007730">
    <property type="entry name" value="SPOR-like_dom"/>
</dbReference>
<dbReference type="EMBL" id="JBHSCR010000002">
    <property type="protein sequence ID" value="MFC4346933.1"/>
    <property type="molecule type" value="Genomic_DNA"/>
</dbReference>
<evidence type="ECO:0000313" key="5">
    <source>
        <dbReference type="Proteomes" id="UP001595776"/>
    </source>
</evidence>
<keyword evidence="2" id="KW-1133">Transmembrane helix</keyword>
<reference evidence="5" key="1">
    <citation type="journal article" date="2019" name="Int. J. Syst. Evol. Microbiol.">
        <title>The Global Catalogue of Microorganisms (GCM) 10K type strain sequencing project: providing services to taxonomists for standard genome sequencing and annotation.</title>
        <authorList>
            <consortium name="The Broad Institute Genomics Platform"/>
            <consortium name="The Broad Institute Genome Sequencing Center for Infectious Disease"/>
            <person name="Wu L."/>
            <person name="Ma J."/>
        </authorList>
    </citation>
    <scope>NUCLEOTIDE SEQUENCE [LARGE SCALE GENOMIC DNA]</scope>
    <source>
        <strain evidence="5">CGMCC 1.15304</strain>
    </source>
</reference>
<protein>
    <submittedName>
        <fullName evidence="4">SPOR domain-containing protein</fullName>
    </submittedName>
</protein>
<evidence type="ECO:0000256" key="1">
    <source>
        <dbReference type="SAM" id="MobiDB-lite"/>
    </source>
</evidence>
<dbReference type="SUPFAM" id="SSF110997">
    <property type="entry name" value="Sporulation related repeat"/>
    <property type="match status" value="1"/>
</dbReference>
<evidence type="ECO:0000259" key="3">
    <source>
        <dbReference type="PROSITE" id="PS51724"/>
    </source>
</evidence>
<feature type="transmembrane region" description="Helical" evidence="2">
    <location>
        <begin position="38"/>
        <end position="60"/>
    </location>
</feature>
<accession>A0ABV8U8Y1</accession>
<dbReference type="InterPro" id="IPR036680">
    <property type="entry name" value="SPOR-like_sf"/>
</dbReference>
<evidence type="ECO:0000313" key="4">
    <source>
        <dbReference type="EMBL" id="MFC4346933.1"/>
    </source>
</evidence>
<dbReference type="Proteomes" id="UP001595776">
    <property type="component" value="Unassembled WGS sequence"/>
</dbReference>
<sequence length="260" mass="27603">MSEKDQAGQGADKDVPPWLQPVPEEEEAAGFFEGRKTLVITAVAALSVVVLFVLVLLYLYDSSPDGPPRRVVAETTPIKTKPAEPGGMEVPNQDKQVFDQGAGAGADRLALADQPEEPLKELPADPEPAVEDEAHAEDEARIAAEAEERAAEVAQQVEQAAAPAAVEPEPAAEEPAVPAGAFKVQLGAYGSEESAATAWRTIRGKHRAVLEGLSPVYESVRTGDRTLYRLRVGPLESRAAADEVCLGLRAQQQACIVVNP</sequence>